<sequence length="128" mass="13338">MHFLRRSIIRKIGGFAALCAILLLSLAPAVSQSVEHARLDSLLASVCASGTQASPESHASHAKHGVVDHLQACAYCDLATHAPTPPNSPNRAAAGRAPREAFAAGHFVEAPRRAPLNDAQPRAPPALA</sequence>
<proteinExistence type="predicted"/>
<comment type="caution">
    <text evidence="3">The sequence shown here is derived from an EMBL/GenBank/DDBJ whole genome shotgun (WGS) entry which is preliminary data.</text>
</comment>
<feature type="chain" id="PRO_5007621612" evidence="2">
    <location>
        <begin position="32"/>
        <end position="128"/>
    </location>
</feature>
<dbReference type="Proteomes" id="UP000054851">
    <property type="component" value="Unassembled WGS sequence"/>
</dbReference>
<dbReference type="AlphaFoldDB" id="A0A158BBV5"/>
<dbReference type="EMBL" id="FCOA02000010">
    <property type="protein sequence ID" value="SAK67564.1"/>
    <property type="molecule type" value="Genomic_DNA"/>
</dbReference>
<evidence type="ECO:0000256" key="2">
    <source>
        <dbReference type="SAM" id="SignalP"/>
    </source>
</evidence>
<keyword evidence="4" id="KW-1185">Reference proteome</keyword>
<dbReference type="Pfam" id="PF11162">
    <property type="entry name" value="DUF2946"/>
    <property type="match status" value="1"/>
</dbReference>
<organism evidence="3 4">
    <name type="scientific">Caballeronia hypogeia</name>
    <dbReference type="NCBI Taxonomy" id="1777140"/>
    <lineage>
        <taxon>Bacteria</taxon>
        <taxon>Pseudomonadati</taxon>
        <taxon>Pseudomonadota</taxon>
        <taxon>Betaproteobacteria</taxon>
        <taxon>Burkholderiales</taxon>
        <taxon>Burkholderiaceae</taxon>
        <taxon>Caballeronia</taxon>
    </lineage>
</organism>
<evidence type="ECO:0000313" key="4">
    <source>
        <dbReference type="Proteomes" id="UP000054851"/>
    </source>
</evidence>
<dbReference type="OrthoDB" id="8538365at2"/>
<dbReference type="RefSeq" id="WP_061168608.1">
    <property type="nucleotide sequence ID" value="NZ_FCOA02000010.1"/>
</dbReference>
<evidence type="ECO:0000313" key="3">
    <source>
        <dbReference type="EMBL" id="SAK67564.1"/>
    </source>
</evidence>
<accession>A0A158BBV5</accession>
<gene>
    <name evidence="3" type="ORF">AWB79_03438</name>
</gene>
<protein>
    <submittedName>
        <fullName evidence="3">MFS transporter</fullName>
    </submittedName>
</protein>
<keyword evidence="2" id="KW-0732">Signal</keyword>
<name>A0A158BBV5_9BURK</name>
<evidence type="ECO:0000256" key="1">
    <source>
        <dbReference type="SAM" id="MobiDB-lite"/>
    </source>
</evidence>
<feature type="region of interest" description="Disordered" evidence="1">
    <location>
        <begin position="109"/>
        <end position="128"/>
    </location>
</feature>
<dbReference type="STRING" id="1777140.AWB79_03438"/>
<dbReference type="InterPro" id="IPR021333">
    <property type="entry name" value="DUF2946"/>
</dbReference>
<feature type="signal peptide" evidence="2">
    <location>
        <begin position="1"/>
        <end position="31"/>
    </location>
</feature>
<reference evidence="3" key="1">
    <citation type="submission" date="2016-01" db="EMBL/GenBank/DDBJ databases">
        <authorList>
            <person name="Peeters C."/>
        </authorList>
    </citation>
    <scope>NUCLEOTIDE SEQUENCE</scope>
    <source>
        <strain evidence="3">LMG 29322</strain>
    </source>
</reference>